<feature type="compositionally biased region" description="Low complexity" evidence="1">
    <location>
        <begin position="24"/>
        <end position="41"/>
    </location>
</feature>
<protein>
    <submittedName>
        <fullName evidence="2">Uncharacterized protein</fullName>
    </submittedName>
</protein>
<name>M5FVS3_DACPD</name>
<evidence type="ECO:0000256" key="1">
    <source>
        <dbReference type="SAM" id="MobiDB-lite"/>
    </source>
</evidence>
<accession>M5FVS3</accession>
<feature type="compositionally biased region" description="Basic and acidic residues" evidence="1">
    <location>
        <begin position="43"/>
        <end position="55"/>
    </location>
</feature>
<keyword evidence="3" id="KW-1185">Reference proteome</keyword>
<dbReference type="AlphaFoldDB" id="M5FVS3"/>
<feature type="compositionally biased region" description="Basic and acidic residues" evidence="1">
    <location>
        <begin position="119"/>
        <end position="134"/>
    </location>
</feature>
<feature type="region of interest" description="Disordered" evidence="1">
    <location>
        <begin position="19"/>
        <end position="70"/>
    </location>
</feature>
<organism evidence="2 3">
    <name type="scientific">Dacryopinax primogenitus (strain DJM 731)</name>
    <name type="common">Brown rot fungus</name>
    <dbReference type="NCBI Taxonomy" id="1858805"/>
    <lineage>
        <taxon>Eukaryota</taxon>
        <taxon>Fungi</taxon>
        <taxon>Dikarya</taxon>
        <taxon>Basidiomycota</taxon>
        <taxon>Agaricomycotina</taxon>
        <taxon>Dacrymycetes</taxon>
        <taxon>Dacrymycetales</taxon>
        <taxon>Dacrymycetaceae</taxon>
        <taxon>Dacryopinax</taxon>
    </lineage>
</organism>
<dbReference type="EMBL" id="JH795867">
    <property type="protein sequence ID" value="EJU00454.1"/>
    <property type="molecule type" value="Genomic_DNA"/>
</dbReference>
<feature type="region of interest" description="Disordered" evidence="1">
    <location>
        <begin position="112"/>
        <end position="279"/>
    </location>
</feature>
<feature type="compositionally biased region" description="Pro residues" evidence="1">
    <location>
        <begin position="240"/>
        <end position="249"/>
    </location>
</feature>
<dbReference type="Proteomes" id="UP000030653">
    <property type="component" value="Unassembled WGS sequence"/>
</dbReference>
<feature type="compositionally biased region" description="Basic and acidic residues" evidence="1">
    <location>
        <begin position="161"/>
        <end position="171"/>
    </location>
</feature>
<dbReference type="GeneID" id="63685441"/>
<sequence>MHTAYSHFIPCTKLVHQTLEAQKAETPPSAHSSPTPATPEAQEGERDRLHQEKQAADSAAAKARALHKHARELHRATVQIHGYGPAAAETKKNQEEKQFQLYGAFDSEYSGAVGAQRAAADRLDASLSQDREVKAPPLPPKRRNSTPGVTKTSPPPKKRRNSDPGQRKDGNTHPLQLFTPVTTPRGSRPATPAPQSHSNAGARHQESNPDILSPQELAPTVHPERVSSPQSQNGKTPSPSLTPSPPTAPQPKKWNSMVAGAVKQLVPKVPAPKRNNTAK</sequence>
<proteinExistence type="predicted"/>
<evidence type="ECO:0000313" key="2">
    <source>
        <dbReference type="EMBL" id="EJU00454.1"/>
    </source>
</evidence>
<evidence type="ECO:0000313" key="3">
    <source>
        <dbReference type="Proteomes" id="UP000030653"/>
    </source>
</evidence>
<dbReference type="HOGENOM" id="CLU_997549_0_0_1"/>
<gene>
    <name evidence="2" type="ORF">DACRYDRAFT_117409</name>
</gene>
<reference evidence="2 3" key="1">
    <citation type="journal article" date="2012" name="Science">
        <title>The Paleozoic origin of enzymatic lignin decomposition reconstructed from 31 fungal genomes.</title>
        <authorList>
            <person name="Floudas D."/>
            <person name="Binder M."/>
            <person name="Riley R."/>
            <person name="Barry K."/>
            <person name="Blanchette R.A."/>
            <person name="Henrissat B."/>
            <person name="Martinez A.T."/>
            <person name="Otillar R."/>
            <person name="Spatafora J.W."/>
            <person name="Yadav J.S."/>
            <person name="Aerts A."/>
            <person name="Benoit I."/>
            <person name="Boyd A."/>
            <person name="Carlson A."/>
            <person name="Copeland A."/>
            <person name="Coutinho P.M."/>
            <person name="de Vries R.P."/>
            <person name="Ferreira P."/>
            <person name="Findley K."/>
            <person name="Foster B."/>
            <person name="Gaskell J."/>
            <person name="Glotzer D."/>
            <person name="Gorecki P."/>
            <person name="Heitman J."/>
            <person name="Hesse C."/>
            <person name="Hori C."/>
            <person name="Igarashi K."/>
            <person name="Jurgens J.A."/>
            <person name="Kallen N."/>
            <person name="Kersten P."/>
            <person name="Kohler A."/>
            <person name="Kuees U."/>
            <person name="Kumar T.K.A."/>
            <person name="Kuo A."/>
            <person name="LaButti K."/>
            <person name="Larrondo L.F."/>
            <person name="Lindquist E."/>
            <person name="Ling A."/>
            <person name="Lombard V."/>
            <person name="Lucas S."/>
            <person name="Lundell T."/>
            <person name="Martin R."/>
            <person name="McLaughlin D.J."/>
            <person name="Morgenstern I."/>
            <person name="Morin E."/>
            <person name="Murat C."/>
            <person name="Nagy L.G."/>
            <person name="Nolan M."/>
            <person name="Ohm R.A."/>
            <person name="Patyshakuliyeva A."/>
            <person name="Rokas A."/>
            <person name="Ruiz-Duenas F.J."/>
            <person name="Sabat G."/>
            <person name="Salamov A."/>
            <person name="Samejima M."/>
            <person name="Schmutz J."/>
            <person name="Slot J.C."/>
            <person name="St John F."/>
            <person name="Stenlid J."/>
            <person name="Sun H."/>
            <person name="Sun S."/>
            <person name="Syed K."/>
            <person name="Tsang A."/>
            <person name="Wiebenga A."/>
            <person name="Young D."/>
            <person name="Pisabarro A."/>
            <person name="Eastwood D.C."/>
            <person name="Martin F."/>
            <person name="Cullen D."/>
            <person name="Grigoriev I.V."/>
            <person name="Hibbett D.S."/>
        </authorList>
    </citation>
    <scope>NUCLEOTIDE SEQUENCE [LARGE SCALE GENOMIC DNA]</scope>
    <source>
        <strain evidence="2 3">DJM-731 SS1</strain>
    </source>
</reference>
<dbReference type="RefSeq" id="XP_040627351.1">
    <property type="nucleotide sequence ID" value="XM_040770379.1"/>
</dbReference>